<protein>
    <submittedName>
        <fullName evidence="2">Sulfatase</fullName>
    </submittedName>
</protein>
<dbReference type="PANTHER" id="PTHR43751:SF3">
    <property type="entry name" value="SULFATASE N-TERMINAL DOMAIN-CONTAINING PROTEIN"/>
    <property type="match status" value="1"/>
</dbReference>
<comment type="caution">
    <text evidence="2">The sequence shown here is derived from an EMBL/GenBank/DDBJ whole genome shotgun (WGS) entry which is preliminary data.</text>
</comment>
<organism evidence="2 3">
    <name type="scientific">Saliphagus infecundisoli</name>
    <dbReference type="NCBI Taxonomy" id="1849069"/>
    <lineage>
        <taxon>Archaea</taxon>
        <taxon>Methanobacteriati</taxon>
        <taxon>Methanobacteriota</taxon>
        <taxon>Stenosarchaea group</taxon>
        <taxon>Halobacteria</taxon>
        <taxon>Halobacteriales</taxon>
        <taxon>Natrialbaceae</taxon>
        <taxon>Saliphagus</taxon>
    </lineage>
</organism>
<dbReference type="Pfam" id="PF00884">
    <property type="entry name" value="Sulfatase"/>
    <property type="match status" value="1"/>
</dbReference>
<dbReference type="EMBL" id="JBHSJG010000036">
    <property type="protein sequence ID" value="MFC4988571.1"/>
    <property type="molecule type" value="Genomic_DNA"/>
</dbReference>
<dbReference type="Proteomes" id="UP001595925">
    <property type="component" value="Unassembled WGS sequence"/>
</dbReference>
<gene>
    <name evidence="2" type="ORF">ACFPFO_12515</name>
</gene>
<evidence type="ECO:0000313" key="3">
    <source>
        <dbReference type="Proteomes" id="UP001595925"/>
    </source>
</evidence>
<proteinExistence type="predicted"/>
<evidence type="ECO:0000259" key="1">
    <source>
        <dbReference type="Pfam" id="PF00884"/>
    </source>
</evidence>
<dbReference type="CDD" id="cd16148">
    <property type="entry name" value="sulfatase_like"/>
    <property type="match status" value="1"/>
</dbReference>
<keyword evidence="3" id="KW-1185">Reference proteome</keyword>
<dbReference type="InterPro" id="IPR052701">
    <property type="entry name" value="GAG_Ulvan_Degrading_Sulfatases"/>
</dbReference>
<dbReference type="SUPFAM" id="SSF53649">
    <property type="entry name" value="Alkaline phosphatase-like"/>
    <property type="match status" value="1"/>
</dbReference>
<dbReference type="PANTHER" id="PTHR43751">
    <property type="entry name" value="SULFATASE"/>
    <property type="match status" value="1"/>
</dbReference>
<dbReference type="AlphaFoldDB" id="A0ABD5QFP5"/>
<feature type="domain" description="Sulfatase N-terminal" evidence="1">
    <location>
        <begin position="7"/>
        <end position="332"/>
    </location>
</feature>
<sequence length="424" mass="47315">MNLDGPVVLLTVDTLRADRLTPDCFPESFPLFEREFARFTSAISHGNATPHAFPGIVTGYPVVGNGEFRSEATTIAEILGGASSGFSNNAHLTAERGYDRGFDRFHDLSPPDSRSPVERLKRIEALRDSETVVKAYRLLRRLRDAAKSNGEEGVVHPFPNPKTTADVVTEFVVRRLGKADDFVWGHYMDPHKPFHPDQAVDGPEIDRSYEEIEHLNSYEHTRDPVNEDDMAFLESLYDSNIRYLDRELARLFETMRERGVYDDALIVVVGDHGELFGEHGLMFHPMDVDPVDELVRTPLLVKYPGGAHAGETFDHLVQHADVLATIARVTGISSPAIPETAHPLTETDPRRVISKSNTSIRLTEPDGVAFVRRDGTESGIEEVSEEGRERLEEAEFPAVETTGGTVKGVEEAERKRRLEALGYQ</sequence>
<evidence type="ECO:0000313" key="2">
    <source>
        <dbReference type="EMBL" id="MFC4988571.1"/>
    </source>
</evidence>
<reference evidence="2 3" key="1">
    <citation type="journal article" date="2019" name="Int. J. Syst. Evol. Microbiol.">
        <title>The Global Catalogue of Microorganisms (GCM) 10K type strain sequencing project: providing services to taxonomists for standard genome sequencing and annotation.</title>
        <authorList>
            <consortium name="The Broad Institute Genomics Platform"/>
            <consortium name="The Broad Institute Genome Sequencing Center for Infectious Disease"/>
            <person name="Wu L."/>
            <person name="Ma J."/>
        </authorList>
    </citation>
    <scope>NUCLEOTIDE SEQUENCE [LARGE SCALE GENOMIC DNA]</scope>
    <source>
        <strain evidence="2 3">CGMCC 1.15824</strain>
    </source>
</reference>
<dbReference type="RefSeq" id="WP_224827329.1">
    <property type="nucleotide sequence ID" value="NZ_JAIVEF010000001.1"/>
</dbReference>
<name>A0ABD5QFP5_9EURY</name>
<dbReference type="InterPro" id="IPR000917">
    <property type="entry name" value="Sulfatase_N"/>
</dbReference>
<accession>A0ABD5QFP5</accession>
<dbReference type="Gene3D" id="3.40.720.10">
    <property type="entry name" value="Alkaline Phosphatase, subunit A"/>
    <property type="match status" value="1"/>
</dbReference>
<dbReference type="InterPro" id="IPR017850">
    <property type="entry name" value="Alkaline_phosphatase_core_sf"/>
</dbReference>